<dbReference type="OrthoDB" id="9838973at2"/>
<dbReference type="RefSeq" id="WP_108961422.1">
    <property type="nucleotide sequence ID" value="NZ_BFAZ01000012.1"/>
</dbReference>
<protein>
    <submittedName>
        <fullName evidence="1">Uncharacterized protein</fullName>
    </submittedName>
</protein>
<dbReference type="AlphaFoldDB" id="A0A2P2DIN3"/>
<keyword evidence="2" id="KW-1185">Reference proteome</keyword>
<sequence length="506" mass="60736">MKEPKKRRVSVYFDIREIVRKLAISREDKEIYTLFLSDAYKHLRKEEKEYLHSKFIKHRLGNGYLEKIKFLEDNKIISRDNRYIVGRESKRFFISGMNKFSEKKVKMYVSEQTRISSKKKFIFSYFPEIEFNKKNLLRLSLRIDQYHQDFKRKILNFPKSAEFELYNKLVNSISLKNPRITKRNEGSRLFHFVTSLKKGMRYLLLADGEEVVEIDMSSAHFYFLILHLSKLKEFDGFAQKKELEQFKALVLNKKLYEFFLNETTIRNYTFPKTRGEIKKRLLSYLYLHPDEYKKVSKKGYKYIAHHVQGAFEEMRRHFPLIHRYITKISGRELQKHLVVYESKYMLRKFAEIVKRDCPHLFYVNIHDAILCKESEKDIVFEILNQIFSNEKPDFKVENIRDAFLELNEKVVLRKSRAKEIKVKKINTLRVQVVENKFIDTNFKITKEPRIGDTKNQTLAKIKKIKELKFNYGKILNAYKASILQTTFTSYRSFIGHGEFQIIINNV</sequence>
<name>A0A2P2DIN3_9LEPT</name>
<gene>
    <name evidence="1" type="ORF">LPTSP2_37540</name>
</gene>
<evidence type="ECO:0000313" key="1">
    <source>
        <dbReference type="EMBL" id="GBF44451.1"/>
    </source>
</evidence>
<accession>A0A2P2DIN3</accession>
<dbReference type="EMBL" id="BFAZ01000012">
    <property type="protein sequence ID" value="GBF44451.1"/>
    <property type="molecule type" value="Genomic_DNA"/>
</dbReference>
<reference evidence="2" key="1">
    <citation type="journal article" date="2019" name="Microbiol. Immunol.">
        <title>Molecular and phenotypic characterization of Leptospira johnsonii sp. nov., Leptospira ellinghausenii sp. nov. and Leptospira ryugenii sp. nov. isolated from soil and water in Japan.</title>
        <authorList>
            <person name="Masuzawa T."/>
            <person name="Saito M."/>
            <person name="Nakao R."/>
            <person name="Nikaido Y."/>
            <person name="Matsumoto M."/>
            <person name="Ogawa M."/>
            <person name="Yokoyama M."/>
            <person name="Hidaka Y."/>
            <person name="Tomita J."/>
            <person name="Sakakibara K."/>
            <person name="Suzuki K."/>
            <person name="Yasuda S."/>
            <person name="Sato H."/>
            <person name="Yamaguchi M."/>
            <person name="Yoshida S.I."/>
            <person name="Koizumi N."/>
            <person name="Kawamura Y."/>
        </authorList>
    </citation>
    <scope>NUCLEOTIDE SEQUENCE [LARGE SCALE GENOMIC DNA]</scope>
    <source>
        <strain evidence="2">E18</strain>
    </source>
</reference>
<comment type="caution">
    <text evidence="1">The sequence shown here is derived from an EMBL/GenBank/DDBJ whole genome shotgun (WGS) entry which is preliminary data.</text>
</comment>
<proteinExistence type="predicted"/>
<dbReference type="Proteomes" id="UP000245206">
    <property type="component" value="Unassembled WGS sequence"/>
</dbReference>
<evidence type="ECO:0000313" key="2">
    <source>
        <dbReference type="Proteomes" id="UP000245206"/>
    </source>
</evidence>
<organism evidence="1 2">
    <name type="scientific">Leptospira ellinghausenii</name>
    <dbReference type="NCBI Taxonomy" id="1917822"/>
    <lineage>
        <taxon>Bacteria</taxon>
        <taxon>Pseudomonadati</taxon>
        <taxon>Spirochaetota</taxon>
        <taxon>Spirochaetia</taxon>
        <taxon>Leptospirales</taxon>
        <taxon>Leptospiraceae</taxon>
        <taxon>Leptospira</taxon>
    </lineage>
</organism>